<feature type="compositionally biased region" description="Polar residues" evidence="1">
    <location>
        <begin position="77"/>
        <end position="94"/>
    </location>
</feature>
<dbReference type="AlphaFoldDB" id="A0AAV7FZ42"/>
<reference evidence="2 3" key="1">
    <citation type="journal article" date="2021" name="Hortic Res">
        <title>Chromosome-scale assembly of the Dendrobium chrysotoxum genome enhances the understanding of orchid evolution.</title>
        <authorList>
            <person name="Zhang Y."/>
            <person name="Zhang G.Q."/>
            <person name="Zhang D."/>
            <person name="Liu X.D."/>
            <person name="Xu X.Y."/>
            <person name="Sun W.H."/>
            <person name="Yu X."/>
            <person name="Zhu X."/>
            <person name="Wang Z.W."/>
            <person name="Zhao X."/>
            <person name="Zhong W.Y."/>
            <person name="Chen H."/>
            <person name="Yin W.L."/>
            <person name="Huang T."/>
            <person name="Niu S.C."/>
            <person name="Liu Z.J."/>
        </authorList>
    </citation>
    <scope>NUCLEOTIDE SEQUENCE [LARGE SCALE GENOMIC DNA]</scope>
    <source>
        <strain evidence="2">Lindl</strain>
    </source>
</reference>
<dbReference type="EMBL" id="JAGFBR010000019">
    <property type="protein sequence ID" value="KAH0448723.1"/>
    <property type="molecule type" value="Genomic_DNA"/>
</dbReference>
<evidence type="ECO:0000256" key="1">
    <source>
        <dbReference type="SAM" id="MobiDB-lite"/>
    </source>
</evidence>
<evidence type="ECO:0000313" key="3">
    <source>
        <dbReference type="Proteomes" id="UP000775213"/>
    </source>
</evidence>
<evidence type="ECO:0000313" key="2">
    <source>
        <dbReference type="EMBL" id="KAH0448723.1"/>
    </source>
</evidence>
<protein>
    <submittedName>
        <fullName evidence="2">Uncharacterized protein</fullName>
    </submittedName>
</protein>
<gene>
    <name evidence="2" type="ORF">IEQ34_022523</name>
</gene>
<name>A0AAV7FZ42_DENCH</name>
<accession>A0AAV7FZ42</accession>
<proteinExistence type="predicted"/>
<keyword evidence="3" id="KW-1185">Reference proteome</keyword>
<sequence length="128" mass="13541">MVFWLSSFLQALADSPPHEQTTPSATDSREQNLAPCERSPAARLTRTKESYRPPPAPSPGSPKRTESGTLPSAGLHHTNSGRSSPEPNLRSPGTSDCPLLRANEPHKSASSVRSPSGEGESDLRASAA</sequence>
<comment type="caution">
    <text evidence="2">The sequence shown here is derived from an EMBL/GenBank/DDBJ whole genome shotgun (WGS) entry which is preliminary data.</text>
</comment>
<feature type="region of interest" description="Disordered" evidence="1">
    <location>
        <begin position="13"/>
        <end position="128"/>
    </location>
</feature>
<organism evidence="2 3">
    <name type="scientific">Dendrobium chrysotoxum</name>
    <name type="common">Orchid</name>
    <dbReference type="NCBI Taxonomy" id="161865"/>
    <lineage>
        <taxon>Eukaryota</taxon>
        <taxon>Viridiplantae</taxon>
        <taxon>Streptophyta</taxon>
        <taxon>Embryophyta</taxon>
        <taxon>Tracheophyta</taxon>
        <taxon>Spermatophyta</taxon>
        <taxon>Magnoliopsida</taxon>
        <taxon>Liliopsida</taxon>
        <taxon>Asparagales</taxon>
        <taxon>Orchidaceae</taxon>
        <taxon>Epidendroideae</taxon>
        <taxon>Malaxideae</taxon>
        <taxon>Dendrobiinae</taxon>
        <taxon>Dendrobium</taxon>
    </lineage>
</organism>
<dbReference type="Proteomes" id="UP000775213">
    <property type="component" value="Unassembled WGS sequence"/>
</dbReference>